<feature type="transmembrane region" description="Helical" evidence="1">
    <location>
        <begin position="41"/>
        <end position="58"/>
    </location>
</feature>
<feature type="transmembrane region" description="Helical" evidence="1">
    <location>
        <begin position="64"/>
        <end position="82"/>
    </location>
</feature>
<dbReference type="EMBL" id="SHNN01000001">
    <property type="protein sequence ID" value="MCX2980678.1"/>
    <property type="molecule type" value="Genomic_DNA"/>
</dbReference>
<keyword evidence="3" id="KW-1185">Reference proteome</keyword>
<dbReference type="RefSeq" id="WP_279244652.1">
    <property type="nucleotide sequence ID" value="NZ_SHNN01000001.1"/>
</dbReference>
<keyword evidence="1" id="KW-0812">Transmembrane</keyword>
<comment type="caution">
    <text evidence="2">The sequence shown here is derived from an EMBL/GenBank/DDBJ whole genome shotgun (WGS) entry which is preliminary data.</text>
</comment>
<proteinExistence type="predicted"/>
<gene>
    <name evidence="2" type="ORF">EYC98_07280</name>
</gene>
<protein>
    <recommendedName>
        <fullName evidence="4">DUF2306 domain-containing protein</fullName>
    </recommendedName>
</protein>
<sequence>MPEMILLGWIHTIIAIAALIAGYYTLAVYKVIKPDQLTGRVYLICTFLAAATALMIYQRGAFGPAHALAVLTLLALAAGFLVTRISALSKIADYFQAFCFSGTLLFHMIPAITDGLLRLPIGDPVLTNPEAPLLKMFYLSFVAVFIVGWIFQCYWLNKNSDIA</sequence>
<reference evidence="2" key="1">
    <citation type="submission" date="2019-02" db="EMBL/GenBank/DDBJ databases">
        <authorList>
            <person name="Li S.-H."/>
        </authorList>
    </citation>
    <scope>NUCLEOTIDE SEQUENCE</scope>
    <source>
        <strain evidence="2">IMCC14734</strain>
    </source>
</reference>
<evidence type="ECO:0000256" key="1">
    <source>
        <dbReference type="SAM" id="Phobius"/>
    </source>
</evidence>
<dbReference type="Proteomes" id="UP001143362">
    <property type="component" value="Unassembled WGS sequence"/>
</dbReference>
<organism evidence="2 3">
    <name type="scientific">Candidatus Litorirhabdus singularis</name>
    <dbReference type="NCBI Taxonomy" id="2518993"/>
    <lineage>
        <taxon>Bacteria</taxon>
        <taxon>Pseudomonadati</taxon>
        <taxon>Pseudomonadota</taxon>
        <taxon>Gammaproteobacteria</taxon>
        <taxon>Cellvibrionales</taxon>
        <taxon>Halieaceae</taxon>
        <taxon>Candidatus Litorirhabdus</taxon>
    </lineage>
</organism>
<feature type="transmembrane region" description="Helical" evidence="1">
    <location>
        <begin position="133"/>
        <end position="156"/>
    </location>
</feature>
<feature type="transmembrane region" description="Helical" evidence="1">
    <location>
        <begin position="6"/>
        <end position="29"/>
    </location>
</feature>
<keyword evidence="1" id="KW-0472">Membrane</keyword>
<keyword evidence="1" id="KW-1133">Transmembrane helix</keyword>
<evidence type="ECO:0008006" key="4">
    <source>
        <dbReference type="Google" id="ProtNLM"/>
    </source>
</evidence>
<accession>A0ABT3TEE0</accession>
<feature type="transmembrane region" description="Helical" evidence="1">
    <location>
        <begin position="94"/>
        <end position="113"/>
    </location>
</feature>
<name>A0ABT3TEE0_9GAMM</name>
<evidence type="ECO:0000313" key="2">
    <source>
        <dbReference type="EMBL" id="MCX2980678.1"/>
    </source>
</evidence>
<evidence type="ECO:0000313" key="3">
    <source>
        <dbReference type="Proteomes" id="UP001143362"/>
    </source>
</evidence>